<keyword evidence="4" id="KW-1185">Reference proteome</keyword>
<dbReference type="Proteomes" id="UP001201812">
    <property type="component" value="Unassembled WGS sequence"/>
</dbReference>
<dbReference type="AlphaFoldDB" id="A0AAD4MEQ1"/>
<protein>
    <submittedName>
        <fullName evidence="3">Laminin subunit alpha-like</fullName>
    </submittedName>
</protein>
<feature type="compositionally biased region" description="Low complexity" evidence="1">
    <location>
        <begin position="356"/>
        <end position="367"/>
    </location>
</feature>
<name>A0AAD4MEQ1_9BILA</name>
<sequence>MSTEDQSTLHSRMIEWAALSNQQRIQARLNFAEVKRIPADERKLKWEQYQKLVPVPPIAPAGHSPRILLAPPPAPAETVLSPSPPERAPAAAAAATPAVSVAPAAPASSGATAQPVPAEAQVPAPSTAADQPPSEASSSDQPASSNPLAPSAPVSIVPGLWRRMACWLYEGMLLFAVVFVSGWLFSTLGQMRDAMDSRRHLLQAFSFRCIRRVLRLVLDQGPDPRHEDLEHPHRRPGSGFLPPLAAIAPFKLSGGESTVLIFGWVAVWAVLARFHPDRQFWHDAWAGTTAHHLQTDEPPMSAVPKLPDPAVNPQKASQGPRSRLACHADLPARPARRLERARLPPGSHPVDRDDPGSLLLGRPLGRGRAARRQRRARDDRGASQHRRGGRHPTASGPSGTTSPSAPRTWAAPPCCFR</sequence>
<evidence type="ECO:0000256" key="2">
    <source>
        <dbReference type="SAM" id="Phobius"/>
    </source>
</evidence>
<feature type="compositionally biased region" description="Low complexity" evidence="1">
    <location>
        <begin position="392"/>
        <end position="408"/>
    </location>
</feature>
<feature type="region of interest" description="Disordered" evidence="1">
    <location>
        <begin position="291"/>
        <end position="417"/>
    </location>
</feature>
<keyword evidence="2" id="KW-0812">Transmembrane</keyword>
<reference evidence="3" key="1">
    <citation type="submission" date="2022-01" db="EMBL/GenBank/DDBJ databases">
        <title>Genome Sequence Resource for Two Populations of Ditylenchus destructor, the Migratory Endoparasitic Phytonematode.</title>
        <authorList>
            <person name="Zhang H."/>
            <person name="Lin R."/>
            <person name="Xie B."/>
        </authorList>
    </citation>
    <scope>NUCLEOTIDE SEQUENCE</scope>
    <source>
        <strain evidence="3">BazhouSP</strain>
    </source>
</reference>
<evidence type="ECO:0000313" key="3">
    <source>
        <dbReference type="EMBL" id="KAI1691123.1"/>
    </source>
</evidence>
<organism evidence="3 4">
    <name type="scientific">Ditylenchus destructor</name>
    <dbReference type="NCBI Taxonomy" id="166010"/>
    <lineage>
        <taxon>Eukaryota</taxon>
        <taxon>Metazoa</taxon>
        <taxon>Ecdysozoa</taxon>
        <taxon>Nematoda</taxon>
        <taxon>Chromadorea</taxon>
        <taxon>Rhabditida</taxon>
        <taxon>Tylenchina</taxon>
        <taxon>Tylenchomorpha</taxon>
        <taxon>Sphaerularioidea</taxon>
        <taxon>Anguinidae</taxon>
        <taxon>Anguininae</taxon>
        <taxon>Ditylenchus</taxon>
    </lineage>
</organism>
<dbReference type="Pfam" id="PF11304">
    <property type="entry name" value="DUF3106"/>
    <property type="match status" value="1"/>
</dbReference>
<dbReference type="InterPro" id="IPR021455">
    <property type="entry name" value="DUF3106"/>
</dbReference>
<accession>A0AAD4MEQ1</accession>
<dbReference type="EMBL" id="JAKKPZ010000995">
    <property type="protein sequence ID" value="KAI1691123.1"/>
    <property type="molecule type" value="Genomic_DNA"/>
</dbReference>
<keyword evidence="2" id="KW-1133">Transmembrane helix</keyword>
<gene>
    <name evidence="3" type="ORF">DdX_22099</name>
</gene>
<keyword evidence="2" id="KW-0472">Membrane</keyword>
<evidence type="ECO:0000256" key="1">
    <source>
        <dbReference type="SAM" id="MobiDB-lite"/>
    </source>
</evidence>
<comment type="caution">
    <text evidence="3">The sequence shown here is derived from an EMBL/GenBank/DDBJ whole genome shotgun (WGS) entry which is preliminary data.</text>
</comment>
<proteinExistence type="predicted"/>
<feature type="transmembrane region" description="Helical" evidence="2">
    <location>
        <begin position="167"/>
        <end position="189"/>
    </location>
</feature>
<evidence type="ECO:0000313" key="4">
    <source>
        <dbReference type="Proteomes" id="UP001201812"/>
    </source>
</evidence>
<feature type="region of interest" description="Disordered" evidence="1">
    <location>
        <begin position="64"/>
        <end position="149"/>
    </location>
</feature>
<feature type="compositionally biased region" description="Low complexity" evidence="1">
    <location>
        <begin position="88"/>
        <end position="149"/>
    </location>
</feature>